<dbReference type="Proteomes" id="UP000523447">
    <property type="component" value="Unassembled WGS sequence"/>
</dbReference>
<dbReference type="InterPro" id="IPR001544">
    <property type="entry name" value="Aminotrans_IV"/>
</dbReference>
<dbReference type="InterPro" id="IPR043132">
    <property type="entry name" value="BCAT-like_C"/>
</dbReference>
<dbReference type="Gene3D" id="3.20.10.10">
    <property type="entry name" value="D-amino Acid Aminotransferase, subunit A, domain 2"/>
    <property type="match status" value="1"/>
</dbReference>
<dbReference type="Gene3D" id="3.30.470.10">
    <property type="match status" value="1"/>
</dbReference>
<organism evidence="1 2">
    <name type="scientific">Nocardia veterana</name>
    <dbReference type="NCBI Taxonomy" id="132249"/>
    <lineage>
        <taxon>Bacteria</taxon>
        <taxon>Bacillati</taxon>
        <taxon>Actinomycetota</taxon>
        <taxon>Actinomycetes</taxon>
        <taxon>Mycobacteriales</taxon>
        <taxon>Nocardiaceae</taxon>
        <taxon>Nocardia</taxon>
    </lineage>
</organism>
<keyword evidence="1" id="KW-0032">Aminotransferase</keyword>
<dbReference type="RefSeq" id="WP_040723753.1">
    <property type="nucleotide sequence ID" value="NZ_CAWPHS010000011.1"/>
</dbReference>
<dbReference type="AlphaFoldDB" id="A0A7X6RIT5"/>
<protein>
    <submittedName>
        <fullName evidence="1">Aminotransferase class IV family protein</fullName>
    </submittedName>
</protein>
<dbReference type="InterPro" id="IPR036038">
    <property type="entry name" value="Aminotransferase-like"/>
</dbReference>
<proteinExistence type="predicted"/>
<dbReference type="NCBIfam" id="NF006734">
    <property type="entry name" value="PRK09266.1"/>
    <property type="match status" value="1"/>
</dbReference>
<dbReference type="SUPFAM" id="SSF56752">
    <property type="entry name" value="D-aminoacid aminotransferase-like PLP-dependent enzymes"/>
    <property type="match status" value="1"/>
</dbReference>
<name>A0A7X6RIT5_9NOCA</name>
<dbReference type="InterPro" id="IPR043131">
    <property type="entry name" value="BCAT-like_N"/>
</dbReference>
<dbReference type="Pfam" id="PF01063">
    <property type="entry name" value="Aminotran_4"/>
    <property type="match status" value="1"/>
</dbReference>
<dbReference type="EMBL" id="JAAXPE010000019">
    <property type="protein sequence ID" value="NKY87532.1"/>
    <property type="molecule type" value="Genomic_DNA"/>
</dbReference>
<keyword evidence="1" id="KW-0808">Transferase</keyword>
<evidence type="ECO:0000313" key="2">
    <source>
        <dbReference type="Proteomes" id="UP000523447"/>
    </source>
</evidence>
<dbReference type="GO" id="GO:0008483">
    <property type="term" value="F:transaminase activity"/>
    <property type="evidence" value="ECO:0007669"/>
    <property type="project" value="UniProtKB-KW"/>
</dbReference>
<accession>A0A7X6RIT5</accession>
<sequence>MELNGVPVTVEALAPLALVGLGHFTSMRVEEGGAVRGLEMHLDRLIRDSRTVFNAELDPHRVRSYVRHAIRDTDGPVVVRVTIYDPAIELSKPGAPAEPHVLVSTRHAPAGPAAPLRLQSVVYSRDLPRVKHIGLFGALHQRAAAQRQGFDDVVFTSGDGSISEIATSNIGFITGEGRLVWPRAEVLPGTTMRLLNQVLDEEVATERITLTRLGDYAAVVATNAATGVRAVSCVDDTKWPEHQVVTILQEAYKSIPPQRI</sequence>
<gene>
    <name evidence="1" type="ORF">HGA07_18075</name>
</gene>
<reference evidence="1 2" key="1">
    <citation type="submission" date="2020-04" db="EMBL/GenBank/DDBJ databases">
        <title>MicrobeNet Type strains.</title>
        <authorList>
            <person name="Nicholson A.C."/>
        </authorList>
    </citation>
    <scope>NUCLEOTIDE SEQUENCE [LARGE SCALE GENOMIC DNA]</scope>
    <source>
        <strain evidence="1 2">DSM 44445</strain>
    </source>
</reference>
<keyword evidence="2" id="KW-1185">Reference proteome</keyword>
<evidence type="ECO:0000313" key="1">
    <source>
        <dbReference type="EMBL" id="NKY87532.1"/>
    </source>
</evidence>
<comment type="caution">
    <text evidence="1">The sequence shown here is derived from an EMBL/GenBank/DDBJ whole genome shotgun (WGS) entry which is preliminary data.</text>
</comment>